<gene>
    <name evidence="1" type="ORF">N1F79_12425</name>
</gene>
<dbReference type="Proteomes" id="UP001337305">
    <property type="component" value="Unassembled WGS sequence"/>
</dbReference>
<comment type="caution">
    <text evidence="1">The sequence shown here is derived from an EMBL/GenBank/DDBJ whole genome shotgun (WGS) entry which is preliminary data.</text>
</comment>
<evidence type="ECO:0000313" key="1">
    <source>
        <dbReference type="EMBL" id="MEF3833940.1"/>
    </source>
</evidence>
<dbReference type="RefSeq" id="WP_303306279.1">
    <property type="nucleotide sequence ID" value="NZ_JAODOP010000004.1"/>
</dbReference>
<sequence>MASYKRNNYKYIAGHYQKQLTTKPEGSIFPVTKKIEGTITSLENRVQKMDKINVPSIANAALGSFVSNTAVHGVKRLFTPKTLPATKGDIDKLKKDINEIKRLLNNKSDFDVY</sequence>
<reference evidence="1 2" key="1">
    <citation type="submission" date="2022-09" db="EMBL/GenBank/DDBJ databases">
        <title>Genome sequencing of Flavivirga sp. MEBiC05379.</title>
        <authorList>
            <person name="Oh H.-M."/>
            <person name="Kwon K.K."/>
            <person name="Park M.J."/>
            <person name="Yang S.-H."/>
        </authorList>
    </citation>
    <scope>NUCLEOTIDE SEQUENCE [LARGE SCALE GENOMIC DNA]</scope>
    <source>
        <strain evidence="1 2">MEBiC05379</strain>
    </source>
</reference>
<keyword evidence="2" id="KW-1185">Reference proteome</keyword>
<dbReference type="EMBL" id="JAODOP010000004">
    <property type="protein sequence ID" value="MEF3833940.1"/>
    <property type="molecule type" value="Genomic_DNA"/>
</dbReference>
<evidence type="ECO:0000313" key="2">
    <source>
        <dbReference type="Proteomes" id="UP001337305"/>
    </source>
</evidence>
<protein>
    <submittedName>
        <fullName evidence="1">Uncharacterized protein</fullName>
    </submittedName>
</protein>
<proteinExistence type="predicted"/>
<accession>A0ABU7XVV8</accession>
<name>A0ABU7XVV8_9FLAO</name>
<organism evidence="1 2">
    <name type="scientific">Flavivirga spongiicola</name>
    <dbReference type="NCBI Taxonomy" id="421621"/>
    <lineage>
        <taxon>Bacteria</taxon>
        <taxon>Pseudomonadati</taxon>
        <taxon>Bacteroidota</taxon>
        <taxon>Flavobacteriia</taxon>
        <taxon>Flavobacteriales</taxon>
        <taxon>Flavobacteriaceae</taxon>
        <taxon>Flavivirga</taxon>
    </lineage>
</organism>